<dbReference type="GO" id="GO:0004842">
    <property type="term" value="F:ubiquitin-protein transferase activity"/>
    <property type="evidence" value="ECO:0007669"/>
    <property type="project" value="InterPro"/>
</dbReference>
<feature type="region of interest" description="Disordered" evidence="3">
    <location>
        <begin position="33"/>
        <end position="108"/>
    </location>
</feature>
<feature type="compositionally biased region" description="Acidic residues" evidence="3">
    <location>
        <begin position="35"/>
        <end position="53"/>
    </location>
</feature>
<evidence type="ECO:0000256" key="1">
    <source>
        <dbReference type="ARBA" id="ARBA00022679"/>
    </source>
</evidence>
<feature type="compositionally biased region" description="Low complexity" evidence="3">
    <location>
        <begin position="74"/>
        <end position="95"/>
    </location>
</feature>
<dbReference type="EMBL" id="CADEAL010003923">
    <property type="protein sequence ID" value="CAB1446676.1"/>
    <property type="molecule type" value="Genomic_DNA"/>
</dbReference>
<dbReference type="SUPFAM" id="SSF56204">
    <property type="entry name" value="Hect, E3 ligase catalytic domain"/>
    <property type="match status" value="1"/>
</dbReference>
<keyword evidence="6" id="KW-1185">Reference proteome</keyword>
<dbReference type="Proteomes" id="UP001153269">
    <property type="component" value="Unassembled WGS sequence"/>
</dbReference>
<evidence type="ECO:0000256" key="2">
    <source>
        <dbReference type="ARBA" id="ARBA00022786"/>
    </source>
</evidence>
<protein>
    <recommendedName>
        <fullName evidence="4">HECT domain-containing protein</fullName>
    </recommendedName>
</protein>
<comment type="caution">
    <text evidence="5">The sequence shown here is derived from an EMBL/GenBank/DDBJ whole genome shotgun (WGS) entry which is preliminary data.</text>
</comment>
<evidence type="ECO:0000256" key="3">
    <source>
        <dbReference type="SAM" id="MobiDB-lite"/>
    </source>
</evidence>
<dbReference type="AlphaFoldDB" id="A0A9N7Z0F8"/>
<proteinExistence type="predicted"/>
<keyword evidence="2" id="KW-0833">Ubl conjugation pathway</keyword>
<evidence type="ECO:0000313" key="6">
    <source>
        <dbReference type="Proteomes" id="UP001153269"/>
    </source>
</evidence>
<dbReference type="InterPro" id="IPR000569">
    <property type="entry name" value="HECT_dom"/>
</dbReference>
<name>A0A9N7Z0F8_PLEPL</name>
<dbReference type="Gene3D" id="3.30.2410.10">
    <property type="entry name" value="Hect, E3 ligase catalytic domain"/>
    <property type="match status" value="1"/>
</dbReference>
<gene>
    <name evidence="5" type="ORF">PLEPLA_LOCUS34401</name>
</gene>
<evidence type="ECO:0000259" key="4">
    <source>
        <dbReference type="Pfam" id="PF00632"/>
    </source>
</evidence>
<dbReference type="Pfam" id="PF00632">
    <property type="entry name" value="HECT"/>
    <property type="match status" value="1"/>
</dbReference>
<organism evidence="5 6">
    <name type="scientific">Pleuronectes platessa</name>
    <name type="common">European plaice</name>
    <dbReference type="NCBI Taxonomy" id="8262"/>
    <lineage>
        <taxon>Eukaryota</taxon>
        <taxon>Metazoa</taxon>
        <taxon>Chordata</taxon>
        <taxon>Craniata</taxon>
        <taxon>Vertebrata</taxon>
        <taxon>Euteleostomi</taxon>
        <taxon>Actinopterygii</taxon>
        <taxon>Neopterygii</taxon>
        <taxon>Teleostei</taxon>
        <taxon>Neoteleostei</taxon>
        <taxon>Acanthomorphata</taxon>
        <taxon>Carangaria</taxon>
        <taxon>Pleuronectiformes</taxon>
        <taxon>Pleuronectoidei</taxon>
        <taxon>Pleuronectidae</taxon>
        <taxon>Pleuronectes</taxon>
    </lineage>
</organism>
<feature type="domain" description="HECT" evidence="4">
    <location>
        <begin position="495"/>
        <end position="636"/>
    </location>
</feature>
<accession>A0A9N7Z0F8</accession>
<reference evidence="5" key="1">
    <citation type="submission" date="2020-03" db="EMBL/GenBank/DDBJ databases">
        <authorList>
            <person name="Weist P."/>
        </authorList>
    </citation>
    <scope>NUCLEOTIDE SEQUENCE</scope>
</reference>
<evidence type="ECO:0000313" key="5">
    <source>
        <dbReference type="EMBL" id="CAB1446676.1"/>
    </source>
</evidence>
<sequence length="665" mass="75084">MKLCEKKMTLATMTENIEMALFSSEELCLVILTPEQEEQQEEQEDQEEQEEQEEQGHNFQMKRLEHPLDPNWKPAPEVQPEVQPWQQANPKSEGPSGEEAEPGSPVPAGCMEEIEIEMEASGEDGCWVLPPFKVFQSVKLLPNKVRRVKWRRLVPQRCGLVVKDVVCLPSDLGLAQLERPIVPQGKERAALVAMGMVARITIDYSWSANQMESRLEMLFTGKFERQRFNFMYLQCLQGSRALFVPDTPADGWTGEQVLRIAGHGPLYVFHQLDEPQAECETSAKEMLVVNRKEFCCEANTESCHDGDNQPGEQMQPLVSRTTDEIPLDLDTVLRLFRQKNMNPDVETHIQVRRRELLCGAEEVVMSPRFSFRTTPIISFSGEEIQDHEEPLREFFRKYYQAGVLIGWSLAQGGPGPRCLHPALYQWMCGLNPSMEDFSSEDIADAEVQQRLQQLQFCTDVKLLSPSLCDWVSSCGIPGIYSASSNQIPAIYMGMVKRCIYNRVASMISQFIEGMNSCGGLWNTVQSHWEAFVPVMTSTPQEPLTLEEFKQLFQVCYSHEGSQLRASEEATVGYWETVLTFISNDQAEFSFEDVLEFITGADHLPPLGFPRSISLHFYSQDGLPHASTSAPELFLPRAVAGAVDLLVLLSRAVHEAPGFTGLQRDG</sequence>
<keyword evidence="1" id="KW-0808">Transferase</keyword>
<dbReference type="InterPro" id="IPR035983">
    <property type="entry name" value="Hect_E3_ubiquitin_ligase"/>
</dbReference>